<evidence type="ECO:0000313" key="5">
    <source>
        <dbReference type="Proteomes" id="UP000478183"/>
    </source>
</evidence>
<dbReference type="Gene3D" id="1.10.10.10">
    <property type="entry name" value="Winged helix-like DNA-binding domain superfamily/Winged helix DNA-binding domain"/>
    <property type="match status" value="1"/>
</dbReference>
<protein>
    <recommendedName>
        <fullName evidence="3">OmpR/PhoB-type domain-containing protein</fullName>
    </recommendedName>
</protein>
<evidence type="ECO:0000313" key="4">
    <source>
        <dbReference type="EMBL" id="MTH79271.1"/>
    </source>
</evidence>
<dbReference type="OrthoDB" id="4473689at2"/>
<dbReference type="AlphaFoldDB" id="A0A6L6JHB1"/>
<dbReference type="GO" id="GO:0006355">
    <property type="term" value="P:regulation of DNA-templated transcription"/>
    <property type="evidence" value="ECO:0007669"/>
    <property type="project" value="InterPro"/>
</dbReference>
<dbReference type="EMBL" id="WMIE01000013">
    <property type="protein sequence ID" value="MTH79271.1"/>
    <property type="molecule type" value="Genomic_DNA"/>
</dbReference>
<dbReference type="InterPro" id="IPR003593">
    <property type="entry name" value="AAA+_ATPase"/>
</dbReference>
<dbReference type="PANTHER" id="PTHR47691">
    <property type="entry name" value="REGULATOR-RELATED"/>
    <property type="match status" value="1"/>
</dbReference>
<proteinExistence type="predicted"/>
<keyword evidence="5" id="KW-1185">Reference proteome</keyword>
<comment type="caution">
    <text evidence="4">The sequence shown here is derived from an EMBL/GenBank/DDBJ whole genome shotgun (WGS) entry which is preliminary data.</text>
</comment>
<dbReference type="Pfam" id="PF00486">
    <property type="entry name" value="Trans_reg_C"/>
    <property type="match status" value="1"/>
</dbReference>
<name>A0A6L6JHB1_9RHOB</name>
<evidence type="ECO:0000259" key="3">
    <source>
        <dbReference type="PROSITE" id="PS51755"/>
    </source>
</evidence>
<dbReference type="PROSITE" id="PS51755">
    <property type="entry name" value="OMPR_PHOB"/>
    <property type="match status" value="1"/>
</dbReference>
<dbReference type="InterPro" id="IPR016032">
    <property type="entry name" value="Sig_transdc_resp-reg_C-effctor"/>
</dbReference>
<dbReference type="SUPFAM" id="SSF46894">
    <property type="entry name" value="C-terminal effector domain of the bipartite response regulators"/>
    <property type="match status" value="1"/>
</dbReference>
<organism evidence="4 5">
    <name type="scientific">Paracoccus aestuariivivens</name>
    <dbReference type="NCBI Taxonomy" id="1820333"/>
    <lineage>
        <taxon>Bacteria</taxon>
        <taxon>Pseudomonadati</taxon>
        <taxon>Pseudomonadota</taxon>
        <taxon>Alphaproteobacteria</taxon>
        <taxon>Rhodobacterales</taxon>
        <taxon>Paracoccaceae</taxon>
        <taxon>Paracoccus</taxon>
    </lineage>
</organism>
<dbReference type="InterPro" id="IPR058852">
    <property type="entry name" value="HTH_77"/>
</dbReference>
<feature type="DNA-binding region" description="OmpR/PhoB-type" evidence="2">
    <location>
        <begin position="11"/>
        <end position="109"/>
    </location>
</feature>
<dbReference type="GO" id="GO:0000160">
    <property type="term" value="P:phosphorelay signal transduction system"/>
    <property type="evidence" value="ECO:0007669"/>
    <property type="project" value="InterPro"/>
</dbReference>
<gene>
    <name evidence="4" type="ORF">GL286_16230</name>
</gene>
<dbReference type="RefSeq" id="WP_155096631.1">
    <property type="nucleotide sequence ID" value="NZ_WMIE01000013.1"/>
</dbReference>
<dbReference type="SUPFAM" id="SSF52540">
    <property type="entry name" value="P-loop containing nucleoside triphosphate hydrolases"/>
    <property type="match status" value="1"/>
</dbReference>
<dbReference type="GO" id="GO:0003677">
    <property type="term" value="F:DNA binding"/>
    <property type="evidence" value="ECO:0007669"/>
    <property type="project" value="UniProtKB-UniRule"/>
</dbReference>
<dbReference type="InterPro" id="IPR001867">
    <property type="entry name" value="OmpR/PhoB-type_DNA-bd"/>
</dbReference>
<dbReference type="PRINTS" id="PR00364">
    <property type="entry name" value="DISEASERSIST"/>
</dbReference>
<evidence type="ECO:0000256" key="2">
    <source>
        <dbReference type="PROSITE-ProRule" id="PRU01091"/>
    </source>
</evidence>
<dbReference type="Gene3D" id="3.40.50.300">
    <property type="entry name" value="P-loop containing nucleotide triphosphate hydrolases"/>
    <property type="match status" value="1"/>
</dbReference>
<dbReference type="SMART" id="SM00862">
    <property type="entry name" value="Trans_reg_C"/>
    <property type="match status" value="1"/>
</dbReference>
<sequence>MDDAFQPSAMQHEVRFGEYRFFLRSGVLLRQDTPIRIGSRARVLLQALARNPGETIAYSELIAAAWPGIRVEEANLRVQMSALRRLLDAGSSGPSHIANSPGRGYALTCLPTLDNDDQKIPAAPIVGLLSPLSSMIGRGEDVAIALDRLQRHRCLSVVGPGGIGKTRLAIELCWCLAENAECRICFVDLAPLGSGELVSSTIAATLGGTEDPHAPVEQRILAAVRSVPTLLVLDNCEHVLEATAGLADRLLRQAPNLRILATSREPFLIDGEAVLRLSGLALPPEDALPVSLAEALDYPAIELLVERAMAAQGVSFSGPDVPALVRIVQRLDGIPLAIELAAGRIEAIGPEALAHALEGQISLLDRGRRPALPRHRTLAATLEWSFDLLSEDERSLLVTLSVFQGEFQLEGAGQVSQIEFESLLRLVASLVTKSFVIVSRSGQAVRYRLLETTRTFCTSQLAKRADASEILHRHATHMVAELAPAIRTSGTDAQGHAELRRIAADIRAAMVWGLREGGDARLAVQLIVESGPLWLRLSMLKDYALIIERAIDIFSTHPELDETDLVWLAPSLHKAWYNSLGLSPKVQPMLIKAIDVARRTENRSCHLDCLWAMFGTRLTEARYGGALSYAREFQKVAEASGDAAQIAMAHRIVALSMWRDGNLGDAARHGRAALRSNAQMTAHVQLDLMYKQGVTSRANMSNLLWLTGQADAALDLAHEAVTVGLSGDMLGLAYGLGMMIIPLTFWVGDIEQAESLSALLLKISAENDYSYWGRWGRTYQSAVHRLRHGTAASDDAIEAYSEEMDGLHRHILATILPDLPLEWVTRHDADEKRDHPHWCTAELQRIVALQLLARGDTEGARTQLEFAFETARGQGALAWALRIATNLADLDLRNGEWMLARDRLSQTLLRIPQGTKTRDVRQARNLLAAMR</sequence>
<feature type="domain" description="OmpR/PhoB-type" evidence="3">
    <location>
        <begin position="11"/>
        <end position="109"/>
    </location>
</feature>
<dbReference type="Pfam" id="PF25872">
    <property type="entry name" value="HTH_77"/>
    <property type="match status" value="1"/>
</dbReference>
<dbReference type="PANTHER" id="PTHR47691:SF3">
    <property type="entry name" value="HTH-TYPE TRANSCRIPTIONAL REGULATOR RV0890C-RELATED"/>
    <property type="match status" value="1"/>
</dbReference>
<evidence type="ECO:0000256" key="1">
    <source>
        <dbReference type="ARBA" id="ARBA00023125"/>
    </source>
</evidence>
<dbReference type="InterPro" id="IPR036388">
    <property type="entry name" value="WH-like_DNA-bd_sf"/>
</dbReference>
<accession>A0A6L6JHB1</accession>
<reference evidence="4 5" key="1">
    <citation type="submission" date="2019-11" db="EMBL/GenBank/DDBJ databases">
        <authorList>
            <person name="Dong K."/>
        </authorList>
    </citation>
    <scope>NUCLEOTIDE SEQUENCE [LARGE SCALE GENOMIC DNA]</scope>
    <source>
        <strain evidence="4 5">NBRC 111993</strain>
    </source>
</reference>
<dbReference type="Proteomes" id="UP000478183">
    <property type="component" value="Unassembled WGS sequence"/>
</dbReference>
<keyword evidence="1 2" id="KW-0238">DNA-binding</keyword>
<dbReference type="InterPro" id="IPR027417">
    <property type="entry name" value="P-loop_NTPase"/>
</dbReference>
<dbReference type="SMART" id="SM00382">
    <property type="entry name" value="AAA"/>
    <property type="match status" value="1"/>
</dbReference>